<protein>
    <submittedName>
        <fullName evidence="1">Uncharacterized protein</fullName>
    </submittedName>
</protein>
<gene>
    <name evidence="1" type="ORF">BJ138DRAFT_1100129</name>
</gene>
<evidence type="ECO:0000313" key="2">
    <source>
        <dbReference type="Proteomes" id="UP000790377"/>
    </source>
</evidence>
<accession>A0ACB8AI36</accession>
<evidence type="ECO:0000313" key="1">
    <source>
        <dbReference type="EMBL" id="KAH7912631.1"/>
    </source>
</evidence>
<dbReference type="EMBL" id="MU267647">
    <property type="protein sequence ID" value="KAH7912631.1"/>
    <property type="molecule type" value="Genomic_DNA"/>
</dbReference>
<proteinExistence type="predicted"/>
<comment type="caution">
    <text evidence="1">The sequence shown here is derived from an EMBL/GenBank/DDBJ whole genome shotgun (WGS) entry which is preliminary data.</text>
</comment>
<reference evidence="1" key="1">
    <citation type="journal article" date="2021" name="New Phytol.">
        <title>Evolutionary innovations through gain and loss of genes in the ectomycorrhizal Boletales.</title>
        <authorList>
            <person name="Wu G."/>
            <person name="Miyauchi S."/>
            <person name="Morin E."/>
            <person name="Kuo A."/>
            <person name="Drula E."/>
            <person name="Varga T."/>
            <person name="Kohler A."/>
            <person name="Feng B."/>
            <person name="Cao Y."/>
            <person name="Lipzen A."/>
            <person name="Daum C."/>
            <person name="Hundley H."/>
            <person name="Pangilinan J."/>
            <person name="Johnson J."/>
            <person name="Barry K."/>
            <person name="LaButti K."/>
            <person name="Ng V."/>
            <person name="Ahrendt S."/>
            <person name="Min B."/>
            <person name="Choi I.G."/>
            <person name="Park H."/>
            <person name="Plett J.M."/>
            <person name="Magnuson J."/>
            <person name="Spatafora J.W."/>
            <person name="Nagy L.G."/>
            <person name="Henrissat B."/>
            <person name="Grigoriev I.V."/>
            <person name="Yang Z.L."/>
            <person name="Xu J."/>
            <person name="Martin F.M."/>
        </authorList>
    </citation>
    <scope>NUCLEOTIDE SEQUENCE</scope>
    <source>
        <strain evidence="1">ATCC 28755</strain>
    </source>
</reference>
<name>A0ACB8AI36_9AGAM</name>
<sequence length="343" mass="37951">MAFKRVVDFFSSSHSFLSSCSLSKFPVIGRCSDVVSLSLIHVAIYARNANTIVPLISYSILIYDYLLTFSVEVERFWRRPTLSWAYVLFFANRYINLVGHIPVAAKTFWASNPTLHEDTRYNQFVIVFIQVIGAILMIMRVYALYDKNRRILFPLLLLGMVVLTVGFGYAYVTVELQRFTSVALTLDRLGLAIAWSGLLVFDAVIFALTLYKSWCNGSIGERTLVDIVLRDGTLYFAIMTAANVGNILTFLLAAPAARASGSTITNILSATMISRLMLNLRDPKITAAKSFPKLSYTANGLPVFITTNVSADISSSVSSLICVTNSELLTDEDEDTGTTSSGR</sequence>
<organism evidence="1 2">
    <name type="scientific">Hygrophoropsis aurantiaca</name>
    <dbReference type="NCBI Taxonomy" id="72124"/>
    <lineage>
        <taxon>Eukaryota</taxon>
        <taxon>Fungi</taxon>
        <taxon>Dikarya</taxon>
        <taxon>Basidiomycota</taxon>
        <taxon>Agaricomycotina</taxon>
        <taxon>Agaricomycetes</taxon>
        <taxon>Agaricomycetidae</taxon>
        <taxon>Boletales</taxon>
        <taxon>Coniophorineae</taxon>
        <taxon>Hygrophoropsidaceae</taxon>
        <taxon>Hygrophoropsis</taxon>
    </lineage>
</organism>
<dbReference type="Proteomes" id="UP000790377">
    <property type="component" value="Unassembled WGS sequence"/>
</dbReference>
<keyword evidence="2" id="KW-1185">Reference proteome</keyword>